<dbReference type="RefSeq" id="WP_015423185.1">
    <property type="nucleotide sequence ID" value="NC_020419.1"/>
</dbReference>
<protein>
    <submittedName>
        <fullName evidence="1">DUF1015-domain protein</fullName>
    </submittedName>
</protein>
<dbReference type="PANTHER" id="PTHR36454:SF1">
    <property type="entry name" value="DUF1015 DOMAIN-CONTAINING PROTEIN"/>
    <property type="match status" value="1"/>
</dbReference>
<dbReference type="PANTHER" id="PTHR36454">
    <property type="entry name" value="LMO2823 PROTEIN"/>
    <property type="match status" value="1"/>
</dbReference>
<dbReference type="EMBL" id="AP009510">
    <property type="protein sequence ID" value="BAG13657.1"/>
    <property type="molecule type" value="Genomic_DNA"/>
</dbReference>
<dbReference type="AlphaFoldDB" id="B1GZH5"/>
<reference evidence="2" key="1">
    <citation type="journal article" date="2008" name="Proc. Natl. Acad. Sci. U.S.A.">
        <title>Complete genome of the uncultured termite group 1 bacteria in a single host protist cell.</title>
        <authorList>
            <person name="Hongoh Y."/>
            <person name="Sharma V.K."/>
            <person name="Prakash T."/>
            <person name="Noda S."/>
            <person name="Taylor T.D."/>
            <person name="Kudo T."/>
            <person name="Sakaki Y."/>
            <person name="Toyoda A."/>
            <person name="Hattori M."/>
            <person name="Ohkuma M."/>
        </authorList>
    </citation>
    <scope>NUCLEOTIDE SEQUENCE [LARGE SCALE GENOMIC DNA]</scope>
    <source>
        <strain evidence="2">Rs-D17 genomovar Ri2008</strain>
    </source>
</reference>
<name>B1GZH5_ENDTX</name>
<sequence>MAEIKAFQAIRYSKKFITDFICPPYDVIGSEEKKRLQELSPFNIVNIELSDPGDKNDKYKNAASLFNAWQNNGVLVRDKEPSLYFYEQIFEVCGIEMTRKGFFAALKLDEPYSEKGLVKPHEKTLARSNADRLRLLKATKANISPVFCLFEDEKLVVTDICRKIAKRVPSATVRDKKRTFHKLWVVSDEDIIKTVEEYLSDKKIFIADGHRRYETAWDYSQEIKEKNENYSPTKGYNYVLVYLCPIEDPGISIWPVHRVIKAPADLESKIEKYFDVHPAKNFHRLSKKEIQPMIIFKDGRYRVLTIKKEAFLKKAMPGKSKAYRDLAVNTLHYILMPKTDASEFAYVENDKEAVLLAQKTGRIAVIVPATTIKSLKTVSLNNEMLPQKSTYFYPKLASGIVIASLA</sequence>
<keyword evidence="2" id="KW-1185">Reference proteome</keyword>
<organism evidence="1 2">
    <name type="scientific">Endomicrobium trichonymphae</name>
    <dbReference type="NCBI Taxonomy" id="1408204"/>
    <lineage>
        <taxon>Bacteria</taxon>
        <taxon>Pseudomonadati</taxon>
        <taxon>Elusimicrobiota</taxon>
        <taxon>Endomicrobiia</taxon>
        <taxon>Endomicrobiales</taxon>
        <taxon>Endomicrobiaceae</taxon>
        <taxon>Candidatus Endomicrobiellum</taxon>
    </lineage>
</organism>
<dbReference type="PIRSF" id="PIRSF033563">
    <property type="entry name" value="UCP033563"/>
    <property type="match status" value="1"/>
</dbReference>
<dbReference type="InterPro" id="IPR008323">
    <property type="entry name" value="UCP033563"/>
</dbReference>
<dbReference type="STRING" id="471821.TGRD_174"/>
<dbReference type="PATRIC" id="fig|471821.5.peg.257"/>
<evidence type="ECO:0000313" key="2">
    <source>
        <dbReference type="Proteomes" id="UP000001691"/>
    </source>
</evidence>
<accession>B1GZH5</accession>
<dbReference type="KEGG" id="rsd:TGRD_173"/>
<evidence type="ECO:0000313" key="1">
    <source>
        <dbReference type="EMBL" id="BAG13657.1"/>
    </source>
</evidence>
<gene>
    <name evidence="1" type="ordered locus">TGRD_173</name>
</gene>
<dbReference type="Pfam" id="PF06245">
    <property type="entry name" value="DUF1015"/>
    <property type="match status" value="1"/>
</dbReference>
<dbReference type="Proteomes" id="UP000001691">
    <property type="component" value="Chromosome"/>
</dbReference>
<proteinExistence type="predicted"/>
<dbReference type="HOGENOM" id="CLU_031277_2_0_0"/>